<dbReference type="Proteomes" id="UP001499854">
    <property type="component" value="Unassembled WGS sequence"/>
</dbReference>
<dbReference type="Gene3D" id="3.60.21.10">
    <property type="match status" value="1"/>
</dbReference>
<dbReference type="SUPFAM" id="SSF56300">
    <property type="entry name" value="Metallo-dependent phosphatases"/>
    <property type="match status" value="1"/>
</dbReference>
<dbReference type="InterPro" id="IPR024654">
    <property type="entry name" value="Calcineurin-like_PHP_lpxH"/>
</dbReference>
<dbReference type="InterPro" id="IPR011152">
    <property type="entry name" value="Pesterase_MJ0912"/>
</dbReference>
<protein>
    <submittedName>
        <fullName evidence="3">Metallophosphoesterase family protein</fullName>
    </submittedName>
</protein>
<evidence type="ECO:0000313" key="3">
    <source>
        <dbReference type="EMBL" id="GAA2001043.1"/>
    </source>
</evidence>
<evidence type="ECO:0000313" key="4">
    <source>
        <dbReference type="Proteomes" id="UP001499854"/>
    </source>
</evidence>
<dbReference type="PIRSF" id="PIRSF000883">
    <property type="entry name" value="Pesterase_MJ0912"/>
    <property type="match status" value="1"/>
</dbReference>
<dbReference type="PANTHER" id="PTHR42850">
    <property type="entry name" value="METALLOPHOSPHOESTERASE"/>
    <property type="match status" value="1"/>
</dbReference>
<proteinExistence type="inferred from homology"/>
<dbReference type="InterPro" id="IPR050126">
    <property type="entry name" value="Ap4A_hydrolase"/>
</dbReference>
<dbReference type="PANTHER" id="PTHR42850:SF2">
    <property type="entry name" value="BLL5683 PROTEIN"/>
    <property type="match status" value="1"/>
</dbReference>
<keyword evidence="4" id="KW-1185">Reference proteome</keyword>
<feature type="domain" description="Calcineurin-like phosphoesterase" evidence="2">
    <location>
        <begin position="24"/>
        <end position="207"/>
    </location>
</feature>
<evidence type="ECO:0000259" key="2">
    <source>
        <dbReference type="Pfam" id="PF12850"/>
    </source>
</evidence>
<comment type="similarity">
    <text evidence="1">Belongs to the metallophosphoesterase superfamily. YfcE family.</text>
</comment>
<accession>A0ABN2T7R3</accession>
<organism evidence="3 4">
    <name type="scientific">Catenulispora subtropica</name>
    <dbReference type="NCBI Taxonomy" id="450798"/>
    <lineage>
        <taxon>Bacteria</taxon>
        <taxon>Bacillati</taxon>
        <taxon>Actinomycetota</taxon>
        <taxon>Actinomycetes</taxon>
        <taxon>Catenulisporales</taxon>
        <taxon>Catenulisporaceae</taxon>
        <taxon>Catenulispora</taxon>
    </lineage>
</organism>
<dbReference type="InterPro" id="IPR029052">
    <property type="entry name" value="Metallo-depent_PP-like"/>
</dbReference>
<reference evidence="3 4" key="1">
    <citation type="journal article" date="2019" name="Int. J. Syst. Evol. Microbiol.">
        <title>The Global Catalogue of Microorganisms (GCM) 10K type strain sequencing project: providing services to taxonomists for standard genome sequencing and annotation.</title>
        <authorList>
            <consortium name="The Broad Institute Genomics Platform"/>
            <consortium name="The Broad Institute Genome Sequencing Center for Infectious Disease"/>
            <person name="Wu L."/>
            <person name="Ma J."/>
        </authorList>
    </citation>
    <scope>NUCLEOTIDE SEQUENCE [LARGE SCALE GENOMIC DNA]</scope>
    <source>
        <strain evidence="3 4">JCM 16013</strain>
    </source>
</reference>
<dbReference type="RefSeq" id="WP_344662281.1">
    <property type="nucleotide sequence ID" value="NZ_BAAAQM010000070.1"/>
</dbReference>
<name>A0ABN2T7R3_9ACTN</name>
<gene>
    <name evidence="3" type="ORF">GCM10009838_78410</name>
</gene>
<dbReference type="EMBL" id="BAAAQM010000070">
    <property type="protein sequence ID" value="GAA2001043.1"/>
    <property type="molecule type" value="Genomic_DNA"/>
</dbReference>
<comment type="caution">
    <text evidence="3">The sequence shown here is derived from an EMBL/GenBank/DDBJ whole genome shotgun (WGS) entry which is preliminary data.</text>
</comment>
<dbReference type="CDD" id="cd00838">
    <property type="entry name" value="MPP_superfamily"/>
    <property type="match status" value="1"/>
</dbReference>
<dbReference type="Pfam" id="PF12850">
    <property type="entry name" value="Metallophos_2"/>
    <property type="match status" value="1"/>
</dbReference>
<evidence type="ECO:0000256" key="1">
    <source>
        <dbReference type="ARBA" id="ARBA00008950"/>
    </source>
</evidence>
<sequence>MSAQYFGPAPWEGPAKHYGPVASVAVLSDVHANVPALRAVLAEPEVAAADLVVFNGDLTWGVDPDQTVRIVQGLGLRAVCVRGNSERFVRHIATGAYTPANPRQQWVPARHGTGALAFVGSFPFSVVVDVKGLGEVRFCHGSPRSDNEAVTPSTSEERFRELTAGITEQVLVTGHTHLQFDRRVAGIRSVNPGSVGLPYHGGDPGVAYWALLGPDVRLRHTRYDVRESVAAIEAAGDPGRLRIADLLLRPPAPEEIIAEAEQMVLVD</sequence>